<feature type="compositionally biased region" description="Pro residues" evidence="1">
    <location>
        <begin position="46"/>
        <end position="66"/>
    </location>
</feature>
<accession>A0ABX0U767</accession>
<evidence type="ECO:0000256" key="2">
    <source>
        <dbReference type="SAM" id="SignalP"/>
    </source>
</evidence>
<reference evidence="3 4" key="1">
    <citation type="submission" date="2020-03" db="EMBL/GenBank/DDBJ databases">
        <title>Genomic Encyclopedia of Type Strains, Phase IV (KMG-IV): sequencing the most valuable type-strain genomes for metagenomic binning, comparative biology and taxonomic classification.</title>
        <authorList>
            <person name="Goeker M."/>
        </authorList>
    </citation>
    <scope>NUCLEOTIDE SEQUENCE [LARGE SCALE GENOMIC DNA]</scope>
    <source>
        <strain evidence="3 4">DSM 22753</strain>
    </source>
</reference>
<feature type="region of interest" description="Disordered" evidence="1">
    <location>
        <begin position="34"/>
        <end position="73"/>
    </location>
</feature>
<dbReference type="EMBL" id="JAASQP010000001">
    <property type="protein sequence ID" value="NIJ24618.1"/>
    <property type="molecule type" value="Genomic_DNA"/>
</dbReference>
<keyword evidence="2" id="KW-0732">Signal</keyword>
<organism evidence="3 4">
    <name type="scientific">Sphingomonas japonica</name>
    <dbReference type="NCBI Taxonomy" id="511662"/>
    <lineage>
        <taxon>Bacteria</taxon>
        <taxon>Pseudomonadati</taxon>
        <taxon>Pseudomonadota</taxon>
        <taxon>Alphaproteobacteria</taxon>
        <taxon>Sphingomonadales</taxon>
        <taxon>Sphingomonadaceae</taxon>
        <taxon>Sphingomonas</taxon>
    </lineage>
</organism>
<feature type="compositionally biased region" description="Gly residues" evidence="1">
    <location>
        <begin position="35"/>
        <end position="44"/>
    </location>
</feature>
<gene>
    <name evidence="3" type="ORF">FHT01_002160</name>
</gene>
<dbReference type="RefSeq" id="WP_140046957.1">
    <property type="nucleotide sequence ID" value="NZ_BAAAEV010000001.1"/>
</dbReference>
<protein>
    <recommendedName>
        <fullName evidence="5">PQQ-like domain-containing protein</fullName>
    </recommendedName>
</protein>
<name>A0ABX0U767_9SPHN</name>
<evidence type="ECO:0000256" key="1">
    <source>
        <dbReference type="SAM" id="MobiDB-lite"/>
    </source>
</evidence>
<dbReference type="SUPFAM" id="SSF50998">
    <property type="entry name" value="Quinoprotein alcohol dehydrogenase-like"/>
    <property type="match status" value="1"/>
</dbReference>
<dbReference type="InterPro" id="IPR011047">
    <property type="entry name" value="Quinoprotein_ADH-like_sf"/>
</dbReference>
<evidence type="ECO:0000313" key="4">
    <source>
        <dbReference type="Proteomes" id="UP000788153"/>
    </source>
</evidence>
<feature type="signal peptide" evidence="2">
    <location>
        <begin position="1"/>
        <end position="32"/>
    </location>
</feature>
<keyword evidence="4" id="KW-1185">Reference proteome</keyword>
<evidence type="ECO:0000313" key="3">
    <source>
        <dbReference type="EMBL" id="NIJ24618.1"/>
    </source>
</evidence>
<sequence>MSDDPILPTPPVPTLVSRRSALAMLSSSAVLAACSGGGSSGGGSPTPTPAPTPSPTPTPAPTPMPVSGPAWFGYGRDAQHTGVSEIASQDLGRIAWTSPVDLAPQYTPGGALLTHYGSPVVTENNAVIVPVKTGAIGGYRIESIDGATGSRLWMASTDYVTPPRNWLPPYNPLLTQQGLLYVPGAGGKLLMRTDPDATDGTFAPQFFYGAAAYDGNPSAFDASVFINTPLTADAQGNIFFGFQVTGANPAGLVSGIARISPDGTGAWVGAAAAAGDASVQKPAMNCAPALSLDEGLVYIAVNRGATNTTQNGYLLALDSTTLATRAKAALTDPNLLAPARISDDGTASPVVGPDGHVFYGVLEAQFPTHNARGWLLQFDAMLNPVSVPGSFGWDVSPTVIPAEMVPAYTGTSTYLLVQKYNNYIGVGTGDGLNRLAVLDPSASQSDPIVPGVQVMREVLTILGPTLDGSSSSARREWCINTMAADPQRKSVLANNEDGMLYRWDLTTNSLSQGVRLTTGLGQAYTPTLVGADGAVYAISNATLYSIRA</sequence>
<feature type="chain" id="PRO_5045500118" description="PQQ-like domain-containing protein" evidence="2">
    <location>
        <begin position="33"/>
        <end position="548"/>
    </location>
</feature>
<comment type="caution">
    <text evidence="3">The sequence shown here is derived from an EMBL/GenBank/DDBJ whole genome shotgun (WGS) entry which is preliminary data.</text>
</comment>
<proteinExistence type="predicted"/>
<evidence type="ECO:0008006" key="5">
    <source>
        <dbReference type="Google" id="ProtNLM"/>
    </source>
</evidence>
<dbReference type="Proteomes" id="UP000788153">
    <property type="component" value="Unassembled WGS sequence"/>
</dbReference>